<keyword evidence="1" id="KW-0805">Transcription regulation</keyword>
<dbReference type="PROSITE" id="PS00552">
    <property type="entry name" value="HTH_MERR_1"/>
    <property type="match status" value="1"/>
</dbReference>
<dbReference type="EMBL" id="JAGINT010000001">
    <property type="protein sequence ID" value="MBP2348950.1"/>
    <property type="molecule type" value="Genomic_DNA"/>
</dbReference>
<feature type="domain" description="HTH merR-type" evidence="4">
    <location>
        <begin position="1"/>
        <end position="69"/>
    </location>
</feature>
<name>A0ABS4UBF4_9ACTN</name>
<protein>
    <submittedName>
        <fullName evidence="5">DNA-binding transcriptional MerR regulator</fullName>
    </submittedName>
</protein>
<evidence type="ECO:0000313" key="6">
    <source>
        <dbReference type="Proteomes" id="UP000755585"/>
    </source>
</evidence>
<keyword evidence="6" id="KW-1185">Reference proteome</keyword>
<dbReference type="PRINTS" id="PR00040">
    <property type="entry name" value="HTHMERR"/>
</dbReference>
<dbReference type="GO" id="GO:0003677">
    <property type="term" value="F:DNA binding"/>
    <property type="evidence" value="ECO:0007669"/>
    <property type="project" value="UniProtKB-KW"/>
</dbReference>
<dbReference type="Gene3D" id="1.10.1660.10">
    <property type="match status" value="1"/>
</dbReference>
<evidence type="ECO:0000256" key="3">
    <source>
        <dbReference type="ARBA" id="ARBA00023163"/>
    </source>
</evidence>
<sequence>MRTSELAGKTGVNTETLRYYERRGLLTRPPRTPGGYRDYPAGAVELLRFIKRARELGFTLAEVEELLHLNSGGPDNSDQARALAEHRRADLEHRIRDLQLIHDWLTDLAATDRLPHTDRSHTLLTATDHPETTR</sequence>
<dbReference type="Pfam" id="PF13411">
    <property type="entry name" value="MerR_1"/>
    <property type="match status" value="1"/>
</dbReference>
<accession>A0ABS4UBF4</accession>
<evidence type="ECO:0000256" key="1">
    <source>
        <dbReference type="ARBA" id="ARBA00023015"/>
    </source>
</evidence>
<dbReference type="InterPro" id="IPR009061">
    <property type="entry name" value="DNA-bd_dom_put_sf"/>
</dbReference>
<dbReference type="Proteomes" id="UP000755585">
    <property type="component" value="Unassembled WGS sequence"/>
</dbReference>
<organism evidence="5 6">
    <name type="scientific">Kribbella aluminosa</name>
    <dbReference type="NCBI Taxonomy" id="416017"/>
    <lineage>
        <taxon>Bacteria</taxon>
        <taxon>Bacillati</taxon>
        <taxon>Actinomycetota</taxon>
        <taxon>Actinomycetes</taxon>
        <taxon>Propionibacteriales</taxon>
        <taxon>Kribbellaceae</taxon>
        <taxon>Kribbella</taxon>
    </lineage>
</organism>
<evidence type="ECO:0000256" key="2">
    <source>
        <dbReference type="ARBA" id="ARBA00023125"/>
    </source>
</evidence>
<proteinExistence type="predicted"/>
<dbReference type="PANTHER" id="PTHR30204">
    <property type="entry name" value="REDOX-CYCLING DRUG-SENSING TRANSCRIPTIONAL ACTIVATOR SOXR"/>
    <property type="match status" value="1"/>
</dbReference>
<evidence type="ECO:0000259" key="4">
    <source>
        <dbReference type="PROSITE" id="PS50937"/>
    </source>
</evidence>
<reference evidence="5 6" key="1">
    <citation type="submission" date="2021-03" db="EMBL/GenBank/DDBJ databases">
        <title>Sequencing the genomes of 1000 actinobacteria strains.</title>
        <authorList>
            <person name="Klenk H.-P."/>
        </authorList>
    </citation>
    <scope>NUCLEOTIDE SEQUENCE [LARGE SCALE GENOMIC DNA]</scope>
    <source>
        <strain evidence="5 6">DSM 18824</strain>
    </source>
</reference>
<gene>
    <name evidence="5" type="ORF">JOF29_000033</name>
</gene>
<dbReference type="SMART" id="SM00422">
    <property type="entry name" value="HTH_MERR"/>
    <property type="match status" value="1"/>
</dbReference>
<dbReference type="InterPro" id="IPR000551">
    <property type="entry name" value="MerR-type_HTH_dom"/>
</dbReference>
<comment type="caution">
    <text evidence="5">The sequence shown here is derived from an EMBL/GenBank/DDBJ whole genome shotgun (WGS) entry which is preliminary data.</text>
</comment>
<dbReference type="PANTHER" id="PTHR30204:SF94">
    <property type="entry name" value="HEAVY METAL-DEPENDENT TRANSCRIPTIONAL REGULATOR HI_0293-RELATED"/>
    <property type="match status" value="1"/>
</dbReference>
<dbReference type="SUPFAM" id="SSF46955">
    <property type="entry name" value="Putative DNA-binding domain"/>
    <property type="match status" value="1"/>
</dbReference>
<dbReference type="PROSITE" id="PS50937">
    <property type="entry name" value="HTH_MERR_2"/>
    <property type="match status" value="1"/>
</dbReference>
<evidence type="ECO:0000313" key="5">
    <source>
        <dbReference type="EMBL" id="MBP2348950.1"/>
    </source>
</evidence>
<dbReference type="RefSeq" id="WP_209692197.1">
    <property type="nucleotide sequence ID" value="NZ_BAAAVU010000028.1"/>
</dbReference>
<keyword evidence="3" id="KW-0804">Transcription</keyword>
<keyword evidence="2 5" id="KW-0238">DNA-binding</keyword>
<dbReference type="InterPro" id="IPR047057">
    <property type="entry name" value="MerR_fam"/>
</dbReference>